<evidence type="ECO:0000256" key="1">
    <source>
        <dbReference type="SAM" id="MobiDB-lite"/>
    </source>
</evidence>
<keyword evidence="4" id="KW-1185">Reference proteome</keyword>
<feature type="domain" description="C2 NT-type" evidence="2">
    <location>
        <begin position="6"/>
        <end position="143"/>
    </location>
</feature>
<reference evidence="3 4" key="1">
    <citation type="submission" date="2024-04" db="EMBL/GenBank/DDBJ databases">
        <title>Tritrichomonas musculus Genome.</title>
        <authorList>
            <person name="Alves-Ferreira E."/>
            <person name="Grigg M."/>
            <person name="Lorenzi H."/>
            <person name="Galac M."/>
        </authorList>
    </citation>
    <scope>NUCLEOTIDE SEQUENCE [LARGE SCALE GENOMIC DNA]</scope>
    <source>
        <strain evidence="3 4">EAF2021</strain>
    </source>
</reference>
<dbReference type="PROSITE" id="PS51840">
    <property type="entry name" value="C2_NT"/>
    <property type="match status" value="1"/>
</dbReference>
<proteinExistence type="predicted"/>
<accession>A0ABR2KKW8</accession>
<protein>
    <recommendedName>
        <fullName evidence="2">C2 NT-type domain-containing protein</fullName>
    </recommendedName>
</protein>
<feature type="region of interest" description="Disordered" evidence="1">
    <location>
        <begin position="221"/>
        <end position="240"/>
    </location>
</feature>
<dbReference type="InterPro" id="IPR019448">
    <property type="entry name" value="NT-C2"/>
</dbReference>
<dbReference type="Proteomes" id="UP001470230">
    <property type="component" value="Unassembled WGS sequence"/>
</dbReference>
<organism evidence="3 4">
    <name type="scientific">Tritrichomonas musculus</name>
    <dbReference type="NCBI Taxonomy" id="1915356"/>
    <lineage>
        <taxon>Eukaryota</taxon>
        <taxon>Metamonada</taxon>
        <taxon>Parabasalia</taxon>
        <taxon>Tritrichomonadida</taxon>
        <taxon>Tritrichomonadidae</taxon>
        <taxon>Tritrichomonas</taxon>
    </lineage>
</organism>
<name>A0ABR2KKW8_9EUKA</name>
<evidence type="ECO:0000313" key="3">
    <source>
        <dbReference type="EMBL" id="KAK8891775.1"/>
    </source>
</evidence>
<evidence type="ECO:0000313" key="4">
    <source>
        <dbReference type="Proteomes" id="UP001470230"/>
    </source>
</evidence>
<dbReference type="Pfam" id="PF10358">
    <property type="entry name" value="NT-C2"/>
    <property type="match status" value="1"/>
</dbReference>
<dbReference type="EMBL" id="JAPFFF010000004">
    <property type="protein sequence ID" value="KAK8891775.1"/>
    <property type="molecule type" value="Genomic_DNA"/>
</dbReference>
<comment type="caution">
    <text evidence="3">The sequence shown here is derived from an EMBL/GenBank/DDBJ whole genome shotgun (WGS) entry which is preliminary data.</text>
</comment>
<evidence type="ECO:0000259" key="2">
    <source>
        <dbReference type="PROSITE" id="PS51840"/>
    </source>
</evidence>
<gene>
    <name evidence="3" type="ORF">M9Y10_028995</name>
</gene>
<sequence length="271" mass="30703">MIKGMINRFNKPGVPAKVTLKSMKLLSIPAQTMQVCIKVKQFRNSKTTQPVNISEDNTAKWDEPLTINCRVPKNSSSSTKKTKLTLHLSFRLIESSGNTYVRFGTSEIELHPIESDEYTTTIQLLKCNYKSEFTCEISVRPREIEDSNLLLKSDEIYNSSSIKFESITDSRRSSEYHSSFSSLNTSNSCNLSKEYDSGDIMIRGYRSTPLSIIAKSSFSLDDDDEDNDYANESSEKTEKLPFEVAESEMAEMSKQVNDIITEVLYSRPSDL</sequence>